<feature type="domain" description="Carboxyltransferase" evidence="4">
    <location>
        <begin position="25"/>
        <end position="304"/>
    </location>
</feature>
<name>A0ABV7AZF7_9GAMM</name>
<evidence type="ECO:0000256" key="2">
    <source>
        <dbReference type="ARBA" id="ARBA00022801"/>
    </source>
</evidence>
<accession>A0ABV7AZF7</accession>
<dbReference type="SMART" id="SM00797">
    <property type="entry name" value="AHS2"/>
    <property type="match status" value="1"/>
</dbReference>
<dbReference type="EMBL" id="JBHRSJ010000034">
    <property type="protein sequence ID" value="MFC2973927.1"/>
    <property type="molecule type" value="Genomic_DNA"/>
</dbReference>
<dbReference type="Pfam" id="PF02626">
    <property type="entry name" value="CT_A_B"/>
    <property type="match status" value="1"/>
</dbReference>
<dbReference type="PANTHER" id="PTHR43309">
    <property type="entry name" value="5-OXOPROLINASE SUBUNIT C"/>
    <property type="match status" value="1"/>
</dbReference>
<dbReference type="Proteomes" id="UP001595457">
    <property type="component" value="Unassembled WGS sequence"/>
</dbReference>
<evidence type="ECO:0000256" key="1">
    <source>
        <dbReference type="ARBA" id="ARBA00022741"/>
    </source>
</evidence>
<evidence type="ECO:0000313" key="5">
    <source>
        <dbReference type="EMBL" id="MFC2973927.1"/>
    </source>
</evidence>
<evidence type="ECO:0000256" key="3">
    <source>
        <dbReference type="ARBA" id="ARBA00022840"/>
    </source>
</evidence>
<evidence type="ECO:0000259" key="4">
    <source>
        <dbReference type="SMART" id="SM00797"/>
    </source>
</evidence>
<comment type="caution">
    <text evidence="5">The sequence shown here is derived from an EMBL/GenBank/DDBJ whole genome shotgun (WGS) entry which is preliminary data.</text>
</comment>
<dbReference type="InterPro" id="IPR003778">
    <property type="entry name" value="CT_A_B"/>
</dbReference>
<dbReference type="PANTHER" id="PTHR43309:SF4">
    <property type="entry name" value="CARBOXYLTRANSFERASE DOMAIN-CONTAINING PROTEIN"/>
    <property type="match status" value="1"/>
</dbReference>
<dbReference type="SUPFAM" id="SSF50891">
    <property type="entry name" value="Cyclophilin-like"/>
    <property type="match status" value="1"/>
</dbReference>
<proteinExistence type="predicted"/>
<dbReference type="RefSeq" id="WP_377815861.1">
    <property type="nucleotide sequence ID" value="NZ_JBHRSJ010000034.1"/>
</dbReference>
<organism evidence="5 6">
    <name type="scientific">Azotobacter bryophylli</name>
    <dbReference type="NCBI Taxonomy" id="1986537"/>
    <lineage>
        <taxon>Bacteria</taxon>
        <taxon>Pseudomonadati</taxon>
        <taxon>Pseudomonadota</taxon>
        <taxon>Gammaproteobacteria</taxon>
        <taxon>Pseudomonadales</taxon>
        <taxon>Pseudomonadaceae</taxon>
        <taxon>Azotobacter</taxon>
    </lineage>
</organism>
<dbReference type="InterPro" id="IPR029000">
    <property type="entry name" value="Cyclophilin-like_dom_sf"/>
</dbReference>
<keyword evidence="1" id="KW-0547">Nucleotide-binding</keyword>
<protein>
    <submittedName>
        <fullName evidence="5">Biotin-dependent carboxyltransferase family protein</fullName>
    </submittedName>
</protein>
<dbReference type="Gene3D" id="2.40.100.10">
    <property type="entry name" value="Cyclophilin-like"/>
    <property type="match status" value="1"/>
</dbReference>
<dbReference type="NCBIfam" id="TIGR00724">
    <property type="entry name" value="urea_amlyse_rel"/>
    <property type="match status" value="1"/>
</dbReference>
<dbReference type="InterPro" id="IPR052708">
    <property type="entry name" value="PxpC"/>
</dbReference>
<keyword evidence="3" id="KW-0067">ATP-binding</keyword>
<sequence>MTGLKVIRPGPLSLLQDGGRLGWQHLGVSPSGPVDPHAAAWANRLLDNPWGTPLLEIALGGVELESDVDTWAACCGAELPLTLDGEPLPCWSRFPLRAGQRLALGFARSGQRGYLAVAGGFRVGPVLGSVATQVREGLGGPDGHGRALRAGDLLPCDPADRSGGQSVPWRFVPDYRTEPRLRVMLGGDAADFAEEERRAFLERPWRLSPQSDRMGARLIGEPLRPPRRQWSLGVAGGAVQVPPDGQPIVLLADRQTMGGYPILGWVHPLDLGLLAQSPAHRVVRFERVKVGRVQEELRAFYRFFGR</sequence>
<reference evidence="6" key="1">
    <citation type="journal article" date="2019" name="Int. J. Syst. Evol. Microbiol.">
        <title>The Global Catalogue of Microorganisms (GCM) 10K type strain sequencing project: providing services to taxonomists for standard genome sequencing and annotation.</title>
        <authorList>
            <consortium name="The Broad Institute Genomics Platform"/>
            <consortium name="The Broad Institute Genome Sequencing Center for Infectious Disease"/>
            <person name="Wu L."/>
            <person name="Ma J."/>
        </authorList>
    </citation>
    <scope>NUCLEOTIDE SEQUENCE [LARGE SCALE GENOMIC DNA]</scope>
    <source>
        <strain evidence="6">KCTC 62195</strain>
    </source>
</reference>
<keyword evidence="6" id="KW-1185">Reference proteome</keyword>
<gene>
    <name evidence="5" type="ORF">ACFOJE_17130</name>
</gene>
<evidence type="ECO:0000313" key="6">
    <source>
        <dbReference type="Proteomes" id="UP001595457"/>
    </source>
</evidence>
<keyword evidence="2" id="KW-0378">Hydrolase</keyword>